<name>A0A212KYG1_9BACT</name>
<dbReference type="CDD" id="cd01653">
    <property type="entry name" value="GATase1"/>
    <property type="match status" value="1"/>
</dbReference>
<organism evidence="7">
    <name type="scientific">uncultured Desulfovibrio sp</name>
    <dbReference type="NCBI Taxonomy" id="167968"/>
    <lineage>
        <taxon>Bacteria</taxon>
        <taxon>Pseudomonadati</taxon>
        <taxon>Thermodesulfobacteriota</taxon>
        <taxon>Desulfovibrionia</taxon>
        <taxon>Desulfovibrionales</taxon>
        <taxon>Desulfovibrionaceae</taxon>
        <taxon>Desulfovibrio</taxon>
        <taxon>environmental samples</taxon>
    </lineage>
</organism>
<evidence type="ECO:0000256" key="2">
    <source>
        <dbReference type="ARBA" id="ARBA00022777"/>
    </source>
</evidence>
<dbReference type="EMBL" id="FMJC01000001">
    <property type="protein sequence ID" value="SCM70297.1"/>
    <property type="molecule type" value="Genomic_DNA"/>
</dbReference>
<feature type="binding site" evidence="6">
    <location>
        <position position="238"/>
    </location>
    <ligand>
        <name>NAD(+)</name>
        <dbReference type="ChEBI" id="CHEBI:57540"/>
    </ligand>
</feature>
<dbReference type="GO" id="GO:0005737">
    <property type="term" value="C:cytoplasm"/>
    <property type="evidence" value="ECO:0007669"/>
    <property type="project" value="UniProtKB-SubCell"/>
</dbReference>
<keyword evidence="6" id="KW-0963">Cytoplasm</keyword>
<dbReference type="InterPro" id="IPR017438">
    <property type="entry name" value="ATP-NAD_kinase_N"/>
</dbReference>
<keyword evidence="1 6" id="KW-0808">Transferase</keyword>
<dbReference type="SUPFAM" id="SSF111331">
    <property type="entry name" value="NAD kinase/diacylglycerol kinase-like"/>
    <property type="match status" value="1"/>
</dbReference>
<comment type="function">
    <text evidence="6">Involved in the regulation of the intracellular balance of NAD and NADP, and is a key enzyme in the biosynthesis of NADP. Catalyzes specifically the phosphorylation on 2'-hydroxyl of the adenosine moiety of NAD to yield NADP.</text>
</comment>
<reference evidence="7" key="1">
    <citation type="submission" date="2016-08" db="EMBL/GenBank/DDBJ databases">
        <authorList>
            <person name="Seilhamer J.J."/>
        </authorList>
    </citation>
    <scope>NUCLEOTIDE SEQUENCE</scope>
    <source>
        <strain evidence="7">86-1</strain>
    </source>
</reference>
<feature type="binding site" evidence="6">
    <location>
        <position position="176"/>
    </location>
    <ligand>
        <name>NAD(+)</name>
        <dbReference type="ChEBI" id="CHEBI:57540"/>
    </ligand>
</feature>
<dbReference type="Pfam" id="PF20143">
    <property type="entry name" value="NAD_kinase_C"/>
    <property type="match status" value="1"/>
</dbReference>
<evidence type="ECO:0000256" key="6">
    <source>
        <dbReference type="HAMAP-Rule" id="MF_00361"/>
    </source>
</evidence>
<keyword evidence="2 6" id="KW-0418">Kinase</keyword>
<accession>A0A212KYG1</accession>
<dbReference type="InterPro" id="IPR016064">
    <property type="entry name" value="NAD/diacylglycerol_kinase_sf"/>
</dbReference>
<dbReference type="Gene3D" id="2.60.200.30">
    <property type="entry name" value="Probable inorganic polyphosphate/atp-NAD kinase, domain 2"/>
    <property type="match status" value="1"/>
</dbReference>
<dbReference type="InterPro" id="IPR002504">
    <property type="entry name" value="NADK"/>
</dbReference>
<dbReference type="GO" id="GO:0005524">
    <property type="term" value="F:ATP binding"/>
    <property type="evidence" value="ECO:0007669"/>
    <property type="project" value="UniProtKB-KW"/>
</dbReference>
<evidence type="ECO:0000256" key="3">
    <source>
        <dbReference type="ARBA" id="ARBA00022857"/>
    </source>
</evidence>
<keyword evidence="6" id="KW-0067">ATP-binding</keyword>
<comment type="subcellular location">
    <subcellularLocation>
        <location evidence="6">Cytoplasm</location>
    </subcellularLocation>
</comment>
<dbReference type="PANTHER" id="PTHR20275:SF0">
    <property type="entry name" value="NAD KINASE"/>
    <property type="match status" value="1"/>
</dbReference>
<comment type="similarity">
    <text evidence="6">Belongs to the NAD kinase family.</text>
</comment>
<dbReference type="Gene3D" id="3.40.50.10330">
    <property type="entry name" value="Probable inorganic polyphosphate/atp-NAD kinase, domain 1"/>
    <property type="match status" value="1"/>
</dbReference>
<dbReference type="HAMAP" id="MF_00361">
    <property type="entry name" value="NAD_kinase"/>
    <property type="match status" value="1"/>
</dbReference>
<proteinExistence type="inferred from homology"/>
<feature type="binding site" evidence="6">
    <location>
        <position position="166"/>
    </location>
    <ligand>
        <name>NAD(+)</name>
        <dbReference type="ChEBI" id="CHEBI:57540"/>
    </ligand>
</feature>
<dbReference type="RefSeq" id="WP_179979235.1">
    <property type="nucleotide sequence ID" value="NZ_LT608333.1"/>
</dbReference>
<gene>
    <name evidence="7" type="primary">ppnK</name>
    <name evidence="6" type="synonym">nadK</name>
    <name evidence="7" type="ORF">KL86DES1_10318</name>
</gene>
<feature type="binding site" evidence="6">
    <location>
        <begin position="64"/>
        <end position="65"/>
    </location>
    <ligand>
        <name>NAD(+)</name>
        <dbReference type="ChEBI" id="CHEBI:57540"/>
    </ligand>
</feature>
<keyword evidence="6" id="KW-0547">Nucleotide-binding</keyword>
<evidence type="ECO:0000256" key="5">
    <source>
        <dbReference type="ARBA" id="ARBA00047925"/>
    </source>
</evidence>
<comment type="caution">
    <text evidence="6">Lacks conserved residue(s) required for the propagation of feature annotation.</text>
</comment>
<dbReference type="AlphaFoldDB" id="A0A212KYG1"/>
<dbReference type="GO" id="GO:0019674">
    <property type="term" value="P:NAD+ metabolic process"/>
    <property type="evidence" value="ECO:0007669"/>
    <property type="project" value="InterPro"/>
</dbReference>
<feature type="binding site" evidence="6">
    <location>
        <position position="168"/>
    </location>
    <ligand>
        <name>NAD(+)</name>
        <dbReference type="ChEBI" id="CHEBI:57540"/>
    </ligand>
</feature>
<dbReference type="PANTHER" id="PTHR20275">
    <property type="entry name" value="NAD KINASE"/>
    <property type="match status" value="1"/>
</dbReference>
<feature type="active site" description="Proton acceptor" evidence="6">
    <location>
        <position position="64"/>
    </location>
</feature>
<feature type="binding site" evidence="6">
    <location>
        <begin position="179"/>
        <end position="184"/>
    </location>
    <ligand>
        <name>NAD(+)</name>
        <dbReference type="ChEBI" id="CHEBI:57540"/>
    </ligand>
</feature>
<evidence type="ECO:0000256" key="4">
    <source>
        <dbReference type="ARBA" id="ARBA00023027"/>
    </source>
</evidence>
<comment type="catalytic activity">
    <reaction evidence="5 6">
        <text>NAD(+) + ATP = ADP + NADP(+) + H(+)</text>
        <dbReference type="Rhea" id="RHEA:18629"/>
        <dbReference type="ChEBI" id="CHEBI:15378"/>
        <dbReference type="ChEBI" id="CHEBI:30616"/>
        <dbReference type="ChEBI" id="CHEBI:57540"/>
        <dbReference type="ChEBI" id="CHEBI:58349"/>
        <dbReference type="ChEBI" id="CHEBI:456216"/>
        <dbReference type="EC" id="2.7.1.23"/>
    </reaction>
</comment>
<keyword evidence="3 6" id="KW-0521">NADP</keyword>
<feature type="binding site" evidence="6">
    <location>
        <begin position="138"/>
        <end position="139"/>
    </location>
    <ligand>
        <name>NAD(+)</name>
        <dbReference type="ChEBI" id="CHEBI:57540"/>
    </ligand>
</feature>
<protein>
    <recommendedName>
        <fullName evidence="6">NAD kinase</fullName>
        <ecNumber evidence="6">2.7.1.23</ecNumber>
    </recommendedName>
    <alternativeName>
        <fullName evidence="6">ATP-dependent NAD kinase</fullName>
    </alternativeName>
</protein>
<comment type="cofactor">
    <cofactor evidence="6">
        <name>a divalent metal cation</name>
        <dbReference type="ChEBI" id="CHEBI:60240"/>
    </cofactor>
</comment>
<dbReference type="GO" id="GO:0051287">
    <property type="term" value="F:NAD binding"/>
    <property type="evidence" value="ECO:0007669"/>
    <property type="project" value="UniProtKB-ARBA"/>
</dbReference>
<sequence length="290" mass="31233">MQNQHKCHVLLVCKARHERAAELGEEIGAWLKTQGHQADVVEAGQASSFYAADDLDFVVVLGGDGTMLGVARRLVGRNVPVLGINFGRVGFLTDAQPENWREKLEECLQGQERVRSCMALRWFLTRNGRALAEGAAINDVVVSRGSLSRLVCLDIWADGQRMGSLRSDGVILCTPVGSSGYSVSAGGALLYPSMDAIGFTPVCPFLNTISPMVFPGNTDIQLQVLRGSTDCYLTVDGQEGQKLEKGDMLRVSGWSGAVQFLGEGASFFERLRSRGFVLQGSAGSCVGENQ</sequence>
<evidence type="ECO:0000313" key="7">
    <source>
        <dbReference type="EMBL" id="SCM70297.1"/>
    </source>
</evidence>
<dbReference type="GO" id="GO:0046872">
    <property type="term" value="F:metal ion binding"/>
    <property type="evidence" value="ECO:0007669"/>
    <property type="project" value="UniProtKB-UniRule"/>
</dbReference>
<keyword evidence="4 6" id="KW-0520">NAD</keyword>
<dbReference type="GO" id="GO:0006741">
    <property type="term" value="P:NADP+ biosynthetic process"/>
    <property type="evidence" value="ECO:0007669"/>
    <property type="project" value="UniProtKB-UniRule"/>
</dbReference>
<dbReference type="InterPro" id="IPR017437">
    <property type="entry name" value="ATP-NAD_kinase_PpnK-typ_C"/>
</dbReference>
<feature type="binding site" evidence="6">
    <location>
        <position position="149"/>
    </location>
    <ligand>
        <name>NAD(+)</name>
        <dbReference type="ChEBI" id="CHEBI:57540"/>
    </ligand>
</feature>
<dbReference type="GO" id="GO:0003951">
    <property type="term" value="F:NAD+ kinase activity"/>
    <property type="evidence" value="ECO:0007669"/>
    <property type="project" value="UniProtKB-UniRule"/>
</dbReference>
<dbReference type="EC" id="2.7.1.23" evidence="6"/>
<dbReference type="Pfam" id="PF01513">
    <property type="entry name" value="NAD_kinase"/>
    <property type="match status" value="1"/>
</dbReference>
<evidence type="ECO:0000256" key="1">
    <source>
        <dbReference type="ARBA" id="ARBA00022679"/>
    </source>
</evidence>